<reference evidence="2" key="1">
    <citation type="journal article" date="2023" name="Mol. Phylogenet. Evol.">
        <title>Genome-scale phylogeny and comparative genomics of the fungal order Sordariales.</title>
        <authorList>
            <person name="Hensen N."/>
            <person name="Bonometti L."/>
            <person name="Westerberg I."/>
            <person name="Brannstrom I.O."/>
            <person name="Guillou S."/>
            <person name="Cros-Aarteil S."/>
            <person name="Calhoun S."/>
            <person name="Haridas S."/>
            <person name="Kuo A."/>
            <person name="Mondo S."/>
            <person name="Pangilinan J."/>
            <person name="Riley R."/>
            <person name="LaButti K."/>
            <person name="Andreopoulos B."/>
            <person name="Lipzen A."/>
            <person name="Chen C."/>
            <person name="Yan M."/>
            <person name="Daum C."/>
            <person name="Ng V."/>
            <person name="Clum A."/>
            <person name="Steindorff A."/>
            <person name="Ohm R.A."/>
            <person name="Martin F."/>
            <person name="Silar P."/>
            <person name="Natvig D.O."/>
            <person name="Lalanne C."/>
            <person name="Gautier V."/>
            <person name="Ament-Velasquez S.L."/>
            <person name="Kruys A."/>
            <person name="Hutchinson M.I."/>
            <person name="Powell A.J."/>
            <person name="Barry K."/>
            <person name="Miller A.N."/>
            <person name="Grigoriev I.V."/>
            <person name="Debuchy R."/>
            <person name="Gladieux P."/>
            <person name="Hiltunen Thoren M."/>
            <person name="Johannesson H."/>
        </authorList>
    </citation>
    <scope>NUCLEOTIDE SEQUENCE</scope>
    <source>
        <strain evidence="2">CBS 123565</strain>
    </source>
</reference>
<reference evidence="2" key="2">
    <citation type="submission" date="2023-05" db="EMBL/GenBank/DDBJ databases">
        <authorList>
            <consortium name="Lawrence Berkeley National Laboratory"/>
            <person name="Steindorff A."/>
            <person name="Hensen N."/>
            <person name="Bonometti L."/>
            <person name="Westerberg I."/>
            <person name="Brannstrom I.O."/>
            <person name="Guillou S."/>
            <person name="Cros-Aarteil S."/>
            <person name="Calhoun S."/>
            <person name="Haridas S."/>
            <person name="Kuo A."/>
            <person name="Mondo S."/>
            <person name="Pangilinan J."/>
            <person name="Riley R."/>
            <person name="Labutti K."/>
            <person name="Andreopoulos B."/>
            <person name="Lipzen A."/>
            <person name="Chen C."/>
            <person name="Yanf M."/>
            <person name="Daum C."/>
            <person name="Ng V."/>
            <person name="Clum A."/>
            <person name="Ohm R."/>
            <person name="Martin F."/>
            <person name="Silar P."/>
            <person name="Natvig D."/>
            <person name="Lalanne C."/>
            <person name="Gautier V."/>
            <person name="Ament-Velasquez S.L."/>
            <person name="Kruys A."/>
            <person name="Hutchinson M.I."/>
            <person name="Powell A.J."/>
            <person name="Barry K."/>
            <person name="Miller A.N."/>
            <person name="Grigoriev I.V."/>
            <person name="Debuchy R."/>
            <person name="Gladieux P."/>
            <person name="Thoren M.H."/>
            <person name="Johannesson H."/>
        </authorList>
    </citation>
    <scope>NUCLEOTIDE SEQUENCE</scope>
    <source>
        <strain evidence="2">CBS 123565</strain>
    </source>
</reference>
<evidence type="ECO:0000313" key="2">
    <source>
        <dbReference type="EMBL" id="KAK4133543.1"/>
    </source>
</evidence>
<organism evidence="2 3">
    <name type="scientific">Trichocladium antarcticum</name>
    <dbReference type="NCBI Taxonomy" id="1450529"/>
    <lineage>
        <taxon>Eukaryota</taxon>
        <taxon>Fungi</taxon>
        <taxon>Dikarya</taxon>
        <taxon>Ascomycota</taxon>
        <taxon>Pezizomycotina</taxon>
        <taxon>Sordariomycetes</taxon>
        <taxon>Sordariomycetidae</taxon>
        <taxon>Sordariales</taxon>
        <taxon>Chaetomiaceae</taxon>
        <taxon>Trichocladium</taxon>
    </lineage>
</organism>
<gene>
    <name evidence="2" type="ORF">BT67DRAFT_53386</name>
</gene>
<name>A0AAN6UIM6_9PEZI</name>
<feature type="region of interest" description="Disordered" evidence="1">
    <location>
        <begin position="1"/>
        <end position="149"/>
    </location>
</feature>
<proteinExistence type="predicted"/>
<evidence type="ECO:0000313" key="3">
    <source>
        <dbReference type="Proteomes" id="UP001304895"/>
    </source>
</evidence>
<comment type="caution">
    <text evidence="2">The sequence shown here is derived from an EMBL/GenBank/DDBJ whole genome shotgun (WGS) entry which is preliminary data.</text>
</comment>
<accession>A0AAN6UIM6</accession>
<evidence type="ECO:0000256" key="1">
    <source>
        <dbReference type="SAM" id="MobiDB-lite"/>
    </source>
</evidence>
<protein>
    <submittedName>
        <fullName evidence="2">Uncharacterized protein</fullName>
    </submittedName>
</protein>
<feature type="compositionally biased region" description="Basic residues" evidence="1">
    <location>
        <begin position="104"/>
        <end position="118"/>
    </location>
</feature>
<sequence length="192" mass="20864">MGSRTVPGSRANIATPRPPLAPSRDGVTAVPSLIPGNAQKYFPGRVSAPRPPFSRRSRPTGPSTSTILVHHPGERQHQQQPRPAPPTHTHHPIPSQCSADSSPRKLRRRSSSPKRPRPTSRSSAPSRPPRLSTSRPSSSTSSGRCSKRQHALYDYSGALGSCPLPPSRRRLQGLRHGSIDRFGIRVRRAGGR</sequence>
<dbReference type="AlphaFoldDB" id="A0AAN6UIM6"/>
<dbReference type="EMBL" id="MU853412">
    <property type="protein sequence ID" value="KAK4133543.1"/>
    <property type="molecule type" value="Genomic_DNA"/>
</dbReference>
<feature type="compositionally biased region" description="Low complexity" evidence="1">
    <location>
        <begin position="119"/>
        <end position="144"/>
    </location>
</feature>
<dbReference type="Proteomes" id="UP001304895">
    <property type="component" value="Unassembled WGS sequence"/>
</dbReference>
<keyword evidence="3" id="KW-1185">Reference proteome</keyword>